<dbReference type="InterPro" id="IPR013785">
    <property type="entry name" value="Aldolase_TIM"/>
</dbReference>
<gene>
    <name evidence="1" type="ORF">S06H3_67191</name>
</gene>
<protein>
    <recommendedName>
        <fullName evidence="2">Tagatose-bisphosphate aldolase</fullName>
    </recommendedName>
</protein>
<dbReference type="AlphaFoldDB" id="X1RPL3"/>
<organism evidence="1">
    <name type="scientific">marine sediment metagenome</name>
    <dbReference type="NCBI Taxonomy" id="412755"/>
    <lineage>
        <taxon>unclassified sequences</taxon>
        <taxon>metagenomes</taxon>
        <taxon>ecological metagenomes</taxon>
    </lineage>
</organism>
<accession>X1RPL3</accession>
<evidence type="ECO:0008006" key="2">
    <source>
        <dbReference type="Google" id="ProtNLM"/>
    </source>
</evidence>
<sequence>LFYQEVELACQAGASGFLAGRALWQEATQI</sequence>
<dbReference type="EMBL" id="BARV01046351">
    <property type="protein sequence ID" value="GAI65110.1"/>
    <property type="molecule type" value="Genomic_DNA"/>
</dbReference>
<feature type="non-terminal residue" evidence="1">
    <location>
        <position position="30"/>
    </location>
</feature>
<proteinExistence type="predicted"/>
<dbReference type="SUPFAM" id="SSF51569">
    <property type="entry name" value="Aldolase"/>
    <property type="match status" value="1"/>
</dbReference>
<reference evidence="1" key="1">
    <citation type="journal article" date="2014" name="Front. Microbiol.">
        <title>High frequency of phylogenetically diverse reductive dehalogenase-homologous genes in deep subseafloor sedimentary metagenomes.</title>
        <authorList>
            <person name="Kawai M."/>
            <person name="Futagami T."/>
            <person name="Toyoda A."/>
            <person name="Takaki Y."/>
            <person name="Nishi S."/>
            <person name="Hori S."/>
            <person name="Arai W."/>
            <person name="Tsubouchi T."/>
            <person name="Morono Y."/>
            <person name="Uchiyama I."/>
            <person name="Ito T."/>
            <person name="Fujiyama A."/>
            <person name="Inagaki F."/>
            <person name="Takami H."/>
        </authorList>
    </citation>
    <scope>NUCLEOTIDE SEQUENCE</scope>
    <source>
        <strain evidence="1">Expedition CK06-06</strain>
    </source>
</reference>
<comment type="caution">
    <text evidence="1">The sequence shown here is derived from an EMBL/GenBank/DDBJ whole genome shotgun (WGS) entry which is preliminary data.</text>
</comment>
<dbReference type="Gene3D" id="3.20.20.70">
    <property type="entry name" value="Aldolase class I"/>
    <property type="match status" value="1"/>
</dbReference>
<evidence type="ECO:0000313" key="1">
    <source>
        <dbReference type="EMBL" id="GAI65110.1"/>
    </source>
</evidence>
<name>X1RPL3_9ZZZZ</name>
<feature type="non-terminal residue" evidence="1">
    <location>
        <position position="1"/>
    </location>
</feature>